<dbReference type="InterPro" id="IPR001633">
    <property type="entry name" value="EAL_dom"/>
</dbReference>
<dbReference type="Pfam" id="PF00990">
    <property type="entry name" value="GGDEF"/>
    <property type="match status" value="1"/>
</dbReference>
<sequence length="697" mass="75524">MKDPNNTRNTAPRRGSPLWIYFVVVILLGVTAGGAAFSGLSTADLDALVSTPVFWILGCFIVFGELRPIITPGPTENNGATTSTTFSFAALLYAGLPIAAALQVIAVITCGIFRGRAPHRIAFNAAQYTLSLAAAQLVLALFGDLATPSDLWVPHGGDLPAIALAGAVYFACNDTLVGSAVALHARVSLVKALRLDLAYQVLVHLALLGLAPLMVIAMDRSALFVPLIVLPFIAVYMNASVSVRREHQALHDGLTGLPNRKLLIVRTEEALAQARGAVRRGADRRRTGLARRKPADPTNHRAGLFLLDLDRFKEVNDTLGHPTGDRLLQLVAHRLTHSVRPGDLVARLGGDEFAVLLPSVRDEAAAREVAARLRAALSEPVRLDGMSFDLEASVGIALFPDHAPDFELLLQRADVAMYNAKEARTGVEIYSSRKDRNSPERLGMLGDLRRAIDRSELELFYQPKVSLRDGHLVGMEALLRWRHPDKGVLEPAAFLSIAEQTYLMRSITHYVVTEVLAQTAAWWRENLAVQVAVNASGRDLLDTGLAETIEEGLPAAALQLEITERILMNEPAYASDTVGALADLGIPLSLDDFGTGYSSLVRLKRLPVEEIKIDASFVRRLAESPDDAVIVRSIVDLVRTLGLRSVAEGVEDPATAQTLRDMGCDAAQGWHFGRPMDAKTATDWLRRNAQITPEPAA</sequence>
<evidence type="ECO:0000256" key="1">
    <source>
        <dbReference type="SAM" id="Phobius"/>
    </source>
</evidence>
<dbReference type="SMART" id="SM00267">
    <property type="entry name" value="GGDEF"/>
    <property type="match status" value="1"/>
</dbReference>
<dbReference type="AlphaFoldDB" id="A0A846Z380"/>
<evidence type="ECO:0000313" key="5">
    <source>
        <dbReference type="Proteomes" id="UP000579250"/>
    </source>
</evidence>
<feature type="transmembrane region" description="Helical" evidence="1">
    <location>
        <begin position="52"/>
        <end position="70"/>
    </location>
</feature>
<dbReference type="PANTHER" id="PTHR44757">
    <property type="entry name" value="DIGUANYLATE CYCLASE DGCP"/>
    <property type="match status" value="1"/>
</dbReference>
<dbReference type="Proteomes" id="UP000579250">
    <property type="component" value="Unassembled WGS sequence"/>
</dbReference>
<dbReference type="InterPro" id="IPR000160">
    <property type="entry name" value="GGDEF_dom"/>
</dbReference>
<comment type="caution">
    <text evidence="4">The sequence shown here is derived from an EMBL/GenBank/DDBJ whole genome shotgun (WGS) entry which is preliminary data.</text>
</comment>
<dbReference type="CDD" id="cd01949">
    <property type="entry name" value="GGDEF"/>
    <property type="match status" value="1"/>
</dbReference>
<dbReference type="Gene3D" id="3.20.20.450">
    <property type="entry name" value="EAL domain"/>
    <property type="match status" value="1"/>
</dbReference>
<name>A0A846Z380_9ACTN</name>
<dbReference type="InterPro" id="IPR029787">
    <property type="entry name" value="Nucleotide_cyclase"/>
</dbReference>
<dbReference type="InterPro" id="IPR043128">
    <property type="entry name" value="Rev_trsase/Diguanyl_cyclase"/>
</dbReference>
<protein>
    <submittedName>
        <fullName evidence="4">EAL domain-containing protein</fullName>
    </submittedName>
</protein>
<evidence type="ECO:0000259" key="3">
    <source>
        <dbReference type="PROSITE" id="PS50887"/>
    </source>
</evidence>
<dbReference type="PANTHER" id="PTHR44757:SF2">
    <property type="entry name" value="BIOFILM ARCHITECTURE MAINTENANCE PROTEIN MBAA"/>
    <property type="match status" value="1"/>
</dbReference>
<keyword evidence="1" id="KW-0812">Transmembrane</keyword>
<dbReference type="EMBL" id="JAAXPI010000062">
    <property type="protein sequence ID" value="NKZ07790.1"/>
    <property type="molecule type" value="Genomic_DNA"/>
</dbReference>
<gene>
    <name evidence="4" type="ORF">HGB48_29255</name>
</gene>
<dbReference type="PROSITE" id="PS50883">
    <property type="entry name" value="EAL"/>
    <property type="match status" value="1"/>
</dbReference>
<dbReference type="SUPFAM" id="SSF55073">
    <property type="entry name" value="Nucleotide cyclase"/>
    <property type="match status" value="1"/>
</dbReference>
<dbReference type="NCBIfam" id="TIGR00254">
    <property type="entry name" value="GGDEF"/>
    <property type="match status" value="1"/>
</dbReference>
<accession>A0A846Z380</accession>
<organism evidence="4 5">
    <name type="scientific">Actinomadura latina</name>
    <dbReference type="NCBI Taxonomy" id="163603"/>
    <lineage>
        <taxon>Bacteria</taxon>
        <taxon>Bacillati</taxon>
        <taxon>Actinomycetota</taxon>
        <taxon>Actinomycetes</taxon>
        <taxon>Streptosporangiales</taxon>
        <taxon>Thermomonosporaceae</taxon>
        <taxon>Actinomadura</taxon>
    </lineage>
</organism>
<reference evidence="4 5" key="1">
    <citation type="submission" date="2020-04" db="EMBL/GenBank/DDBJ databases">
        <title>MicrobeNet Type strains.</title>
        <authorList>
            <person name="Nicholson A.C."/>
        </authorList>
    </citation>
    <scope>NUCLEOTIDE SEQUENCE [LARGE SCALE GENOMIC DNA]</scope>
    <source>
        <strain evidence="4 5">ATCC BAA-277</strain>
    </source>
</reference>
<feature type="transmembrane region" description="Helical" evidence="1">
    <location>
        <begin position="223"/>
        <end position="241"/>
    </location>
</feature>
<feature type="domain" description="GGDEF" evidence="3">
    <location>
        <begin position="300"/>
        <end position="432"/>
    </location>
</feature>
<feature type="transmembrane region" description="Helical" evidence="1">
    <location>
        <begin position="90"/>
        <end position="113"/>
    </location>
</feature>
<dbReference type="RefSeq" id="WP_067632313.1">
    <property type="nucleotide sequence ID" value="NZ_JAAXPI010000062.1"/>
</dbReference>
<keyword evidence="1" id="KW-1133">Transmembrane helix</keyword>
<dbReference type="PROSITE" id="PS50887">
    <property type="entry name" value="GGDEF"/>
    <property type="match status" value="1"/>
</dbReference>
<evidence type="ECO:0000313" key="4">
    <source>
        <dbReference type="EMBL" id="NKZ07790.1"/>
    </source>
</evidence>
<proteinExistence type="predicted"/>
<feature type="transmembrane region" description="Helical" evidence="1">
    <location>
        <begin position="197"/>
        <end position="217"/>
    </location>
</feature>
<dbReference type="InterPro" id="IPR052155">
    <property type="entry name" value="Biofilm_reg_signaling"/>
</dbReference>
<feature type="transmembrane region" description="Helical" evidence="1">
    <location>
        <begin position="125"/>
        <end position="142"/>
    </location>
</feature>
<dbReference type="Pfam" id="PF00563">
    <property type="entry name" value="EAL"/>
    <property type="match status" value="1"/>
</dbReference>
<dbReference type="SMART" id="SM00052">
    <property type="entry name" value="EAL"/>
    <property type="match status" value="1"/>
</dbReference>
<keyword evidence="1" id="KW-0472">Membrane</keyword>
<feature type="transmembrane region" description="Helical" evidence="1">
    <location>
        <begin position="20"/>
        <end position="40"/>
    </location>
</feature>
<dbReference type="Gene3D" id="3.30.70.270">
    <property type="match status" value="1"/>
</dbReference>
<dbReference type="SUPFAM" id="SSF141868">
    <property type="entry name" value="EAL domain-like"/>
    <property type="match status" value="1"/>
</dbReference>
<keyword evidence="5" id="KW-1185">Reference proteome</keyword>
<feature type="domain" description="EAL" evidence="2">
    <location>
        <begin position="441"/>
        <end position="689"/>
    </location>
</feature>
<evidence type="ECO:0000259" key="2">
    <source>
        <dbReference type="PROSITE" id="PS50883"/>
    </source>
</evidence>
<dbReference type="InterPro" id="IPR035919">
    <property type="entry name" value="EAL_sf"/>
</dbReference>
<dbReference type="CDD" id="cd01948">
    <property type="entry name" value="EAL"/>
    <property type="match status" value="1"/>
</dbReference>